<dbReference type="InterPro" id="IPR001264">
    <property type="entry name" value="Glyco_trans_51"/>
</dbReference>
<gene>
    <name evidence="4" type="ORF">AUP44_20905</name>
</gene>
<evidence type="ECO:0000256" key="1">
    <source>
        <dbReference type="ARBA" id="ARBA00004752"/>
    </source>
</evidence>
<dbReference type="InterPro" id="IPR023346">
    <property type="entry name" value="Lysozyme-like_dom_sf"/>
</dbReference>
<evidence type="ECO:0000259" key="3">
    <source>
        <dbReference type="Pfam" id="PF00912"/>
    </source>
</evidence>
<dbReference type="Pfam" id="PF00912">
    <property type="entry name" value="Transgly"/>
    <property type="match status" value="1"/>
</dbReference>
<dbReference type="InterPro" id="IPR036950">
    <property type="entry name" value="PBP_transglycosylase"/>
</dbReference>
<dbReference type="InterPro" id="IPR050396">
    <property type="entry name" value="Glycosyltr_51/Transpeptidase"/>
</dbReference>
<dbReference type="SUPFAM" id="SSF53955">
    <property type="entry name" value="Lysozyme-like"/>
    <property type="match status" value="1"/>
</dbReference>
<dbReference type="GO" id="GO:0009252">
    <property type="term" value="P:peptidoglycan biosynthetic process"/>
    <property type="evidence" value="ECO:0007669"/>
    <property type="project" value="TreeGrafter"/>
</dbReference>
<name>A0A162LUN7_9PROT</name>
<comment type="pathway">
    <text evidence="1">Cell wall biogenesis; peptidoglycan biosynthesis.</text>
</comment>
<dbReference type="Proteomes" id="UP000075787">
    <property type="component" value="Unassembled WGS sequence"/>
</dbReference>
<proteinExistence type="predicted"/>
<dbReference type="GeneID" id="97239060"/>
<sequence>MMRILRYIGISMALLLIGLVGYGARGYRDAQSDAEGLRARADALIAQGRGGNSLGGARLAILLAVEDPNFWAHSGVDFSTPGAGLTTITQSAAKRLAFEEFQPGIGKIRQTGYALGLESRLSKEQILALWLETLEMGNGPDGWMVGFHSASSAIYGRLPAELTDAEFIRLTAVLIAPASYDLVRSDAELDERAARIQRLANGVCVPAGFSDVWLDGCRRTASGAGLPAPCPLS</sequence>
<dbReference type="AlphaFoldDB" id="A0A162LUN7"/>
<reference evidence="4 5" key="1">
    <citation type="submission" date="2015-12" db="EMBL/GenBank/DDBJ databases">
        <title>Genome sequence of Tistrella mobilis MCCC 1A02139.</title>
        <authorList>
            <person name="Lu L."/>
            <person name="Lai Q."/>
            <person name="Shao Z."/>
            <person name="Qian P."/>
        </authorList>
    </citation>
    <scope>NUCLEOTIDE SEQUENCE [LARGE SCALE GENOMIC DNA]</scope>
    <source>
        <strain evidence="4 5">MCCC 1A02139</strain>
    </source>
</reference>
<accession>A0A162LUN7</accession>
<keyword evidence="2 4" id="KW-0808">Transferase</keyword>
<dbReference type="RefSeq" id="WP_062761665.1">
    <property type="nucleotide sequence ID" value="NZ_CP121042.1"/>
</dbReference>
<protein>
    <submittedName>
        <fullName evidence="4">Glycosyl transferase</fullName>
    </submittedName>
</protein>
<feature type="domain" description="Glycosyl transferase family 51" evidence="3">
    <location>
        <begin position="61"/>
        <end position="196"/>
    </location>
</feature>
<dbReference type="EMBL" id="LPZR01000033">
    <property type="protein sequence ID" value="KYO57189.1"/>
    <property type="molecule type" value="Genomic_DNA"/>
</dbReference>
<dbReference type="GO" id="GO:0030288">
    <property type="term" value="C:outer membrane-bounded periplasmic space"/>
    <property type="evidence" value="ECO:0007669"/>
    <property type="project" value="TreeGrafter"/>
</dbReference>
<dbReference type="PANTHER" id="PTHR32282">
    <property type="entry name" value="BINDING PROTEIN TRANSPEPTIDASE, PUTATIVE-RELATED"/>
    <property type="match status" value="1"/>
</dbReference>
<evidence type="ECO:0000256" key="2">
    <source>
        <dbReference type="ARBA" id="ARBA00022679"/>
    </source>
</evidence>
<comment type="caution">
    <text evidence="4">The sequence shown here is derived from an EMBL/GenBank/DDBJ whole genome shotgun (WGS) entry which is preliminary data.</text>
</comment>
<dbReference type="Gene3D" id="1.10.3810.10">
    <property type="entry name" value="Biosynthetic peptidoglycan transglycosylase-like"/>
    <property type="match status" value="1"/>
</dbReference>
<dbReference type="PANTHER" id="PTHR32282:SF15">
    <property type="entry name" value="PENICILLIN-BINDING PROTEIN 1C"/>
    <property type="match status" value="1"/>
</dbReference>
<dbReference type="GO" id="GO:0008955">
    <property type="term" value="F:peptidoglycan glycosyltransferase activity"/>
    <property type="evidence" value="ECO:0007669"/>
    <property type="project" value="TreeGrafter"/>
</dbReference>
<evidence type="ECO:0000313" key="4">
    <source>
        <dbReference type="EMBL" id="KYO57189.1"/>
    </source>
</evidence>
<organism evidence="4 5">
    <name type="scientific">Tistrella mobilis</name>
    <dbReference type="NCBI Taxonomy" id="171437"/>
    <lineage>
        <taxon>Bacteria</taxon>
        <taxon>Pseudomonadati</taxon>
        <taxon>Pseudomonadota</taxon>
        <taxon>Alphaproteobacteria</taxon>
        <taxon>Geminicoccales</taxon>
        <taxon>Geminicoccaceae</taxon>
        <taxon>Tistrella</taxon>
    </lineage>
</organism>
<evidence type="ECO:0000313" key="5">
    <source>
        <dbReference type="Proteomes" id="UP000075787"/>
    </source>
</evidence>